<dbReference type="Proteomes" id="UP000299102">
    <property type="component" value="Unassembled WGS sequence"/>
</dbReference>
<evidence type="ECO:0000313" key="1">
    <source>
        <dbReference type="EMBL" id="GBP83791.1"/>
    </source>
</evidence>
<dbReference type="EMBL" id="BGZK01001639">
    <property type="protein sequence ID" value="GBP83791.1"/>
    <property type="molecule type" value="Genomic_DNA"/>
</dbReference>
<sequence>MLRHSPSWRTHARDIQIRINSEPNISCVRLNKTVSREGPISYRGDAADRELLTPYEEIKTMDWKNKCHQGVPPRRLILFAIYSHFLGSARNRSEPMRPASFGTCAVSPIPPNTYPFPSPESGNELVTPLGLCVSMGGGGHLLSDSSPARLTFEYVVK</sequence>
<gene>
    <name evidence="1" type="ORF">EVAR_59857_1</name>
</gene>
<dbReference type="AlphaFoldDB" id="A0A4C1Z4Q1"/>
<proteinExistence type="predicted"/>
<name>A0A4C1Z4Q1_EUMVA</name>
<protein>
    <submittedName>
        <fullName evidence="1">Uncharacterized protein</fullName>
    </submittedName>
</protein>
<organism evidence="1 2">
    <name type="scientific">Eumeta variegata</name>
    <name type="common">Bagworm moth</name>
    <name type="synonym">Eumeta japonica</name>
    <dbReference type="NCBI Taxonomy" id="151549"/>
    <lineage>
        <taxon>Eukaryota</taxon>
        <taxon>Metazoa</taxon>
        <taxon>Ecdysozoa</taxon>
        <taxon>Arthropoda</taxon>
        <taxon>Hexapoda</taxon>
        <taxon>Insecta</taxon>
        <taxon>Pterygota</taxon>
        <taxon>Neoptera</taxon>
        <taxon>Endopterygota</taxon>
        <taxon>Lepidoptera</taxon>
        <taxon>Glossata</taxon>
        <taxon>Ditrysia</taxon>
        <taxon>Tineoidea</taxon>
        <taxon>Psychidae</taxon>
        <taxon>Oiketicinae</taxon>
        <taxon>Eumeta</taxon>
    </lineage>
</organism>
<evidence type="ECO:0000313" key="2">
    <source>
        <dbReference type="Proteomes" id="UP000299102"/>
    </source>
</evidence>
<keyword evidence="2" id="KW-1185">Reference proteome</keyword>
<reference evidence="1 2" key="1">
    <citation type="journal article" date="2019" name="Commun. Biol.">
        <title>The bagworm genome reveals a unique fibroin gene that provides high tensile strength.</title>
        <authorList>
            <person name="Kono N."/>
            <person name="Nakamura H."/>
            <person name="Ohtoshi R."/>
            <person name="Tomita M."/>
            <person name="Numata K."/>
            <person name="Arakawa K."/>
        </authorList>
    </citation>
    <scope>NUCLEOTIDE SEQUENCE [LARGE SCALE GENOMIC DNA]</scope>
</reference>
<accession>A0A4C1Z4Q1</accession>
<comment type="caution">
    <text evidence="1">The sequence shown here is derived from an EMBL/GenBank/DDBJ whole genome shotgun (WGS) entry which is preliminary data.</text>
</comment>